<comment type="caution">
    <text evidence="4">The sequence shown here is derived from an EMBL/GenBank/DDBJ whole genome shotgun (WGS) entry which is preliminary data.</text>
</comment>
<dbReference type="InterPro" id="IPR042183">
    <property type="entry name" value="MmgE/PrpD_sf_1"/>
</dbReference>
<evidence type="ECO:0000259" key="2">
    <source>
        <dbReference type="Pfam" id="PF03972"/>
    </source>
</evidence>
<gene>
    <name evidence="4" type="ORF">FB558_4448</name>
</gene>
<dbReference type="Pfam" id="PF03972">
    <property type="entry name" value="MmgE_PrpD_N"/>
    <property type="match status" value="1"/>
</dbReference>
<feature type="domain" description="MmgE/PrpD C-terminal" evidence="3">
    <location>
        <begin position="275"/>
        <end position="441"/>
    </location>
</feature>
<organism evidence="4 5">
    <name type="scientific">Pseudonocardia kunmingensis</name>
    <dbReference type="NCBI Taxonomy" id="630975"/>
    <lineage>
        <taxon>Bacteria</taxon>
        <taxon>Bacillati</taxon>
        <taxon>Actinomycetota</taxon>
        <taxon>Actinomycetes</taxon>
        <taxon>Pseudonocardiales</taxon>
        <taxon>Pseudonocardiaceae</taxon>
        <taxon>Pseudonocardia</taxon>
    </lineage>
</organism>
<accession>A0A543DRA8</accession>
<proteinExistence type="inferred from homology"/>
<dbReference type="Gene3D" id="3.30.1330.120">
    <property type="entry name" value="2-methylcitrate dehydratase PrpD"/>
    <property type="match status" value="1"/>
</dbReference>
<dbReference type="InterPro" id="IPR045337">
    <property type="entry name" value="MmgE_PrpD_C"/>
</dbReference>
<name>A0A543DRA8_9PSEU</name>
<dbReference type="InterPro" id="IPR042188">
    <property type="entry name" value="MmgE/PrpD_sf_2"/>
</dbReference>
<evidence type="ECO:0000313" key="5">
    <source>
        <dbReference type="Proteomes" id="UP000315677"/>
    </source>
</evidence>
<sequence>MTHESADLSADLSATRTLARGAVAARDRPLPERAVRAALAAIVDWTAVTVGGAVAEPATALRRGLLTGTGPCRLPGTRDGASAETAALVNGTAAHTLELDDIYAPGLYHPGAPTIAAALAAGERCGVSGADLVRGVVIGYEVGNRVASTLGAAHYRYWHNTGTAGALAAAAAAAEVLRLDVDRFAHALALAATTGAGLQQTFRSDSMGKPLHSGHAAQAGTVAAFAASAGFTGTPSVLDGEIGMGAVMSDSPSWDAAAAPFGPEFLVERTSVKPYPCCGHVFAAIDAALELREAGVRAEEVTSIEAESYSTALTVAGNPAPTTPFEAKFSIPFVVAHALVHGEVAAGAFTTDRLADERVTALMSRVALRPGAEFDEAFPARRGARVTVVGRDERERAVTVADRRGDPANPVTREQLDAKFRSLVEPVLGAERAAELRELLWNLTGVADVRSLPLEPA</sequence>
<dbReference type="SUPFAM" id="SSF103378">
    <property type="entry name" value="2-methylcitrate dehydratase PrpD"/>
    <property type="match status" value="1"/>
</dbReference>
<evidence type="ECO:0000259" key="3">
    <source>
        <dbReference type="Pfam" id="PF19305"/>
    </source>
</evidence>
<dbReference type="Gene3D" id="1.10.4100.10">
    <property type="entry name" value="2-methylcitrate dehydratase PrpD"/>
    <property type="match status" value="1"/>
</dbReference>
<keyword evidence="5" id="KW-1185">Reference proteome</keyword>
<dbReference type="Proteomes" id="UP000315677">
    <property type="component" value="Unassembled WGS sequence"/>
</dbReference>
<dbReference type="Pfam" id="PF19305">
    <property type="entry name" value="MmgE_PrpD_C"/>
    <property type="match status" value="1"/>
</dbReference>
<dbReference type="PANTHER" id="PTHR16943">
    <property type="entry name" value="2-METHYLCITRATE DEHYDRATASE-RELATED"/>
    <property type="match status" value="1"/>
</dbReference>
<dbReference type="EMBL" id="VFPA01000002">
    <property type="protein sequence ID" value="TQM11875.1"/>
    <property type="molecule type" value="Genomic_DNA"/>
</dbReference>
<dbReference type="RefSeq" id="WP_170231458.1">
    <property type="nucleotide sequence ID" value="NZ_VFPA01000002.1"/>
</dbReference>
<protein>
    <submittedName>
        <fullName evidence="4">2-methylcitrate dehydratase PrpD</fullName>
    </submittedName>
</protein>
<reference evidence="4 5" key="1">
    <citation type="submission" date="2019-06" db="EMBL/GenBank/DDBJ databases">
        <title>Sequencing the genomes of 1000 actinobacteria strains.</title>
        <authorList>
            <person name="Klenk H.-P."/>
        </authorList>
    </citation>
    <scope>NUCLEOTIDE SEQUENCE [LARGE SCALE GENOMIC DNA]</scope>
    <source>
        <strain evidence="4 5">DSM 45301</strain>
    </source>
</reference>
<dbReference type="AlphaFoldDB" id="A0A543DRA8"/>
<dbReference type="InterPro" id="IPR045336">
    <property type="entry name" value="MmgE_PrpD_N"/>
</dbReference>
<comment type="similarity">
    <text evidence="1">Belongs to the PrpD family.</text>
</comment>
<evidence type="ECO:0000313" key="4">
    <source>
        <dbReference type="EMBL" id="TQM11875.1"/>
    </source>
</evidence>
<evidence type="ECO:0000256" key="1">
    <source>
        <dbReference type="ARBA" id="ARBA00006174"/>
    </source>
</evidence>
<dbReference type="InterPro" id="IPR036148">
    <property type="entry name" value="MmgE/PrpD_sf"/>
</dbReference>
<dbReference type="PANTHER" id="PTHR16943:SF8">
    <property type="entry name" value="2-METHYLCITRATE DEHYDRATASE"/>
    <property type="match status" value="1"/>
</dbReference>
<dbReference type="InterPro" id="IPR005656">
    <property type="entry name" value="MmgE_PrpD"/>
</dbReference>
<feature type="domain" description="MmgE/PrpD N-terminal" evidence="2">
    <location>
        <begin position="17"/>
        <end position="255"/>
    </location>
</feature>
<dbReference type="GO" id="GO:0016829">
    <property type="term" value="F:lyase activity"/>
    <property type="evidence" value="ECO:0007669"/>
    <property type="project" value="InterPro"/>
</dbReference>